<keyword evidence="7" id="KW-0328">Glycosyltransferase</keyword>
<evidence type="ECO:0000256" key="3">
    <source>
        <dbReference type="ARBA" id="ARBA00022553"/>
    </source>
</evidence>
<dbReference type="InterPro" id="IPR036068">
    <property type="entry name" value="Nicotinate_pribotase-like_C"/>
</dbReference>
<dbReference type="AlphaFoldDB" id="A0A8E0S1X0"/>
<keyword evidence="4" id="KW-0436">Ligase</keyword>
<reference evidence="7" key="1">
    <citation type="submission" date="2019-05" db="EMBL/GenBank/DDBJ databases">
        <title>Annotation for the trematode Fasciolopsis buski.</title>
        <authorList>
            <person name="Choi Y.-J."/>
        </authorList>
    </citation>
    <scope>NUCLEOTIDE SEQUENCE</scope>
    <source>
        <strain evidence="7">HT</strain>
        <tissue evidence="7">Whole worm</tissue>
    </source>
</reference>
<organism evidence="7 8">
    <name type="scientific">Fasciolopsis buskii</name>
    <dbReference type="NCBI Taxonomy" id="27845"/>
    <lineage>
        <taxon>Eukaryota</taxon>
        <taxon>Metazoa</taxon>
        <taxon>Spiralia</taxon>
        <taxon>Lophotrochozoa</taxon>
        <taxon>Platyhelminthes</taxon>
        <taxon>Trematoda</taxon>
        <taxon>Digenea</taxon>
        <taxon>Plagiorchiida</taxon>
        <taxon>Echinostomata</taxon>
        <taxon>Echinostomatoidea</taxon>
        <taxon>Fasciolidae</taxon>
        <taxon>Fasciolopsis</taxon>
    </lineage>
</organism>
<evidence type="ECO:0000256" key="2">
    <source>
        <dbReference type="ARBA" id="ARBA00013236"/>
    </source>
</evidence>
<dbReference type="SUPFAM" id="SSF51690">
    <property type="entry name" value="Nicotinate/Quinolinate PRTase C-terminal domain-like"/>
    <property type="match status" value="1"/>
</dbReference>
<name>A0A8E0S1X0_9TREM</name>
<dbReference type="PANTHER" id="PTHR11098:SF1">
    <property type="entry name" value="NICOTINATE PHOSPHORIBOSYLTRANSFERASE"/>
    <property type="match status" value="1"/>
</dbReference>
<dbReference type="InterPro" id="IPR013785">
    <property type="entry name" value="Aldolase_TIM"/>
</dbReference>
<protein>
    <recommendedName>
        <fullName evidence="2">nicotinate phosphoribosyltransferase</fullName>
        <ecNumber evidence="2">6.3.4.21</ecNumber>
    </recommendedName>
</protein>
<evidence type="ECO:0000313" key="8">
    <source>
        <dbReference type="Proteomes" id="UP000728185"/>
    </source>
</evidence>
<keyword evidence="8" id="KW-1185">Reference proteome</keyword>
<dbReference type="GO" id="GO:0016757">
    <property type="term" value="F:glycosyltransferase activity"/>
    <property type="evidence" value="ECO:0007669"/>
    <property type="project" value="UniProtKB-KW"/>
</dbReference>
<proteinExistence type="predicted"/>
<dbReference type="OrthoDB" id="193380at2759"/>
<evidence type="ECO:0000313" key="7">
    <source>
        <dbReference type="EMBL" id="KAA0194275.1"/>
    </source>
</evidence>
<keyword evidence="3" id="KW-0597">Phosphoprotein</keyword>
<comment type="pathway">
    <text evidence="1">Cofactor biosynthesis; NAD(+) biosynthesis; nicotinate D-ribonucleotide from nicotinate: step 1/1.</text>
</comment>
<evidence type="ECO:0000256" key="6">
    <source>
        <dbReference type="ARBA" id="ARBA00048668"/>
    </source>
</evidence>
<dbReference type="EC" id="6.3.4.21" evidence="2"/>
<comment type="catalytic activity">
    <reaction evidence="6">
        <text>5-phospho-alpha-D-ribose 1-diphosphate + nicotinate + ATP + H2O = nicotinate beta-D-ribonucleotide + ADP + phosphate + diphosphate</text>
        <dbReference type="Rhea" id="RHEA:36163"/>
        <dbReference type="ChEBI" id="CHEBI:15377"/>
        <dbReference type="ChEBI" id="CHEBI:30616"/>
        <dbReference type="ChEBI" id="CHEBI:32544"/>
        <dbReference type="ChEBI" id="CHEBI:33019"/>
        <dbReference type="ChEBI" id="CHEBI:43474"/>
        <dbReference type="ChEBI" id="CHEBI:57502"/>
        <dbReference type="ChEBI" id="CHEBI:58017"/>
        <dbReference type="ChEBI" id="CHEBI:456216"/>
        <dbReference type="EC" id="6.3.4.21"/>
    </reaction>
</comment>
<dbReference type="GO" id="GO:0005829">
    <property type="term" value="C:cytosol"/>
    <property type="evidence" value="ECO:0007669"/>
    <property type="project" value="TreeGrafter"/>
</dbReference>
<evidence type="ECO:0000256" key="5">
    <source>
        <dbReference type="ARBA" id="ARBA00022642"/>
    </source>
</evidence>
<sequence>MRPVLTNGFSAHFRSSGLPNFCSVSLALHEYGYQAVGLRIDSGDLAFLSLMVRDAFKRIAKHFNLPWFEKIRILVSNDLNEDTLFSVNQQVSSILTIFN</sequence>
<dbReference type="EMBL" id="LUCM01004484">
    <property type="protein sequence ID" value="KAA0194275.1"/>
    <property type="molecule type" value="Genomic_DNA"/>
</dbReference>
<keyword evidence="7" id="KW-0808">Transferase</keyword>
<gene>
    <name evidence="7" type="ORF">FBUS_10663</name>
</gene>
<dbReference type="InterPro" id="IPR007229">
    <property type="entry name" value="Nic_PRibTrfase-Fam"/>
</dbReference>
<accession>A0A8E0S1X0</accession>
<dbReference type="GO" id="GO:0034355">
    <property type="term" value="P:NAD+ biosynthetic process via the salvage pathway"/>
    <property type="evidence" value="ECO:0007669"/>
    <property type="project" value="TreeGrafter"/>
</dbReference>
<dbReference type="Gene3D" id="3.20.20.70">
    <property type="entry name" value="Aldolase class I"/>
    <property type="match status" value="1"/>
</dbReference>
<dbReference type="PANTHER" id="PTHR11098">
    <property type="entry name" value="NICOTINATE PHOSPHORIBOSYLTRANSFERASE"/>
    <property type="match status" value="1"/>
</dbReference>
<dbReference type="Proteomes" id="UP000728185">
    <property type="component" value="Unassembled WGS sequence"/>
</dbReference>
<comment type="caution">
    <text evidence="7">The sequence shown here is derived from an EMBL/GenBank/DDBJ whole genome shotgun (WGS) entry which is preliminary data.</text>
</comment>
<keyword evidence="5" id="KW-0662">Pyridine nucleotide biosynthesis</keyword>
<dbReference type="GO" id="GO:0004516">
    <property type="term" value="F:nicotinate phosphoribosyltransferase activity"/>
    <property type="evidence" value="ECO:0007669"/>
    <property type="project" value="UniProtKB-EC"/>
</dbReference>
<dbReference type="UniPathway" id="UPA00253">
    <property type="reaction ID" value="UER00457"/>
</dbReference>
<evidence type="ECO:0000256" key="1">
    <source>
        <dbReference type="ARBA" id="ARBA00004952"/>
    </source>
</evidence>
<evidence type="ECO:0000256" key="4">
    <source>
        <dbReference type="ARBA" id="ARBA00022598"/>
    </source>
</evidence>